<sequence>MRYRKDCSISAAADREDRVADAVLIAGPHRTASQALWPWAAGAAMAFSGWLPVQAMPATPDSSQCTINSETVTCSGDLSDGVAVNNDESSTYTELIVNDLSSDIIQQ</sequence>
<comment type="caution">
    <text evidence="1">The sequence shown here is derived from an EMBL/GenBank/DDBJ whole genome shotgun (WGS) entry which is preliminary data.</text>
</comment>
<evidence type="ECO:0000313" key="1">
    <source>
        <dbReference type="EMBL" id="TGH19683.1"/>
    </source>
</evidence>
<dbReference type="EMBL" id="SRMN01000139">
    <property type="protein sequence ID" value="TGH19683.1"/>
    <property type="molecule type" value="Genomic_DNA"/>
</dbReference>
<gene>
    <name evidence="1" type="ORF">ERJ68_08070</name>
</gene>
<organism evidence="1 2">
    <name type="scientific">Aphanocapsa feldmannii 277cI</name>
    <dbReference type="NCBI Taxonomy" id="2507554"/>
    <lineage>
        <taxon>Bacteria</taxon>
        <taxon>Bacillati</taxon>
        <taxon>Cyanobacteriota</taxon>
        <taxon>Cyanophyceae</taxon>
        <taxon>Oscillatoriophycideae</taxon>
        <taxon>Chroococcales</taxon>
        <taxon>Microcystaceae</taxon>
        <taxon>Aphanocapsa</taxon>
    </lineage>
</organism>
<protein>
    <submittedName>
        <fullName evidence="1">Uncharacterized protein</fullName>
    </submittedName>
</protein>
<dbReference type="AlphaFoldDB" id="A0A524RS03"/>
<accession>A0A524RS03</accession>
<dbReference type="Proteomes" id="UP000315454">
    <property type="component" value="Unassembled WGS sequence"/>
</dbReference>
<name>A0A524RS03_9CHRO</name>
<evidence type="ECO:0000313" key="2">
    <source>
        <dbReference type="Proteomes" id="UP000315454"/>
    </source>
</evidence>
<reference evidence="1 2" key="1">
    <citation type="journal article" date="2019" name="mSystems">
        <title>Life at home and on the roam: Genomic adaptions reflect the dual lifestyle of an intracellular, facultative symbiont.</title>
        <authorList>
            <person name="Burgsdorf I."/>
        </authorList>
    </citation>
    <scope>NUCLEOTIDE SEQUENCE [LARGE SCALE GENOMIC DNA]</scope>
    <source>
        <strain evidence="1">277cI</strain>
    </source>
</reference>
<proteinExistence type="predicted"/>